<evidence type="ECO:0000313" key="2">
    <source>
        <dbReference type="Proteomes" id="UP001165060"/>
    </source>
</evidence>
<comment type="caution">
    <text evidence="1">The sequence shown here is derived from an EMBL/GenBank/DDBJ whole genome shotgun (WGS) entry which is preliminary data.</text>
</comment>
<proteinExistence type="predicted"/>
<protein>
    <submittedName>
        <fullName evidence="1">Uncharacterized protein</fullName>
    </submittedName>
</protein>
<reference evidence="1 2" key="1">
    <citation type="journal article" date="2023" name="Commun. Biol.">
        <title>Genome analysis of Parmales, the sister group of diatoms, reveals the evolutionary specialization of diatoms from phago-mixotrophs to photoautotrophs.</title>
        <authorList>
            <person name="Ban H."/>
            <person name="Sato S."/>
            <person name="Yoshikawa S."/>
            <person name="Yamada K."/>
            <person name="Nakamura Y."/>
            <person name="Ichinomiya M."/>
            <person name="Sato N."/>
            <person name="Blanc-Mathieu R."/>
            <person name="Endo H."/>
            <person name="Kuwata A."/>
            <person name="Ogata H."/>
        </authorList>
    </citation>
    <scope>NUCLEOTIDE SEQUENCE [LARGE SCALE GENOMIC DNA]</scope>
</reference>
<keyword evidence="2" id="KW-1185">Reference proteome</keyword>
<gene>
    <name evidence="1" type="ORF">TeGR_g1101</name>
</gene>
<accession>A0ABQ6N0W2</accession>
<name>A0ABQ6N0W2_9STRA</name>
<sequence length="146" mass="15590">PPPPPQICNSVDAVSRNVIFELGKQFGLDAASLPTFRGFNLIPGVGLLASLSPPLTPKDKENLAQIGKLLSFLRGYSAGGEGGGSNTELARQIFPIVREYREETRAFLIQVVLRLTEQRIGRGLNYLEGRVRSGVGGSATPVTSVA</sequence>
<dbReference type="Proteomes" id="UP001165060">
    <property type="component" value="Unassembled WGS sequence"/>
</dbReference>
<dbReference type="EMBL" id="BRYB01002004">
    <property type="protein sequence ID" value="GMI37966.1"/>
    <property type="molecule type" value="Genomic_DNA"/>
</dbReference>
<evidence type="ECO:0000313" key="1">
    <source>
        <dbReference type="EMBL" id="GMI37966.1"/>
    </source>
</evidence>
<feature type="non-terminal residue" evidence="1">
    <location>
        <position position="1"/>
    </location>
</feature>
<organism evidence="1 2">
    <name type="scientific">Tetraparma gracilis</name>
    <dbReference type="NCBI Taxonomy" id="2962635"/>
    <lineage>
        <taxon>Eukaryota</taxon>
        <taxon>Sar</taxon>
        <taxon>Stramenopiles</taxon>
        <taxon>Ochrophyta</taxon>
        <taxon>Bolidophyceae</taxon>
        <taxon>Parmales</taxon>
        <taxon>Triparmaceae</taxon>
        <taxon>Tetraparma</taxon>
    </lineage>
</organism>